<dbReference type="OrthoDB" id="9815946at2"/>
<keyword evidence="4" id="KW-1185">Reference proteome</keyword>
<dbReference type="Pfam" id="PF03480">
    <property type="entry name" value="DctP"/>
    <property type="match status" value="1"/>
</dbReference>
<dbReference type="Proteomes" id="UP000199649">
    <property type="component" value="Chromosome I"/>
</dbReference>
<dbReference type="PROSITE" id="PS51257">
    <property type="entry name" value="PROKAR_LIPOPROTEIN"/>
    <property type="match status" value="1"/>
</dbReference>
<gene>
    <name evidence="3" type="ORF">SAMN04489719_1628</name>
</gene>
<dbReference type="Gene3D" id="3.40.190.170">
    <property type="entry name" value="Bacterial extracellular solute-binding protein, family 7"/>
    <property type="match status" value="1"/>
</dbReference>
<name>A0A1H1PRQ6_9MICO</name>
<accession>A0A1H1PRQ6</accession>
<dbReference type="AlphaFoldDB" id="A0A1H1PRQ6"/>
<proteinExistence type="predicted"/>
<dbReference type="InterPro" id="IPR038404">
    <property type="entry name" value="TRAP_DctP_sf"/>
</dbReference>
<keyword evidence="1 2" id="KW-0732">Signal</keyword>
<evidence type="ECO:0000256" key="1">
    <source>
        <dbReference type="ARBA" id="ARBA00022729"/>
    </source>
</evidence>
<feature type="signal peptide" evidence="2">
    <location>
        <begin position="1"/>
        <end position="23"/>
    </location>
</feature>
<dbReference type="STRING" id="684552.SAMN04489719_1628"/>
<dbReference type="RefSeq" id="WP_092666546.1">
    <property type="nucleotide sequence ID" value="NZ_LT629734.1"/>
</dbReference>
<evidence type="ECO:0000313" key="3">
    <source>
        <dbReference type="EMBL" id="SDS13838.1"/>
    </source>
</evidence>
<organism evidence="3 4">
    <name type="scientific">Agrococcus carbonis</name>
    <dbReference type="NCBI Taxonomy" id="684552"/>
    <lineage>
        <taxon>Bacteria</taxon>
        <taxon>Bacillati</taxon>
        <taxon>Actinomycetota</taxon>
        <taxon>Actinomycetes</taxon>
        <taxon>Micrococcales</taxon>
        <taxon>Microbacteriaceae</taxon>
        <taxon>Agrococcus</taxon>
    </lineage>
</organism>
<dbReference type="PANTHER" id="PTHR33376:SF15">
    <property type="entry name" value="BLL6794 PROTEIN"/>
    <property type="match status" value="1"/>
</dbReference>
<dbReference type="EMBL" id="LT629734">
    <property type="protein sequence ID" value="SDS13838.1"/>
    <property type="molecule type" value="Genomic_DNA"/>
</dbReference>
<sequence length="364" mass="38555">MRQSSRRIAAALAAAAVASTAVACSGASAEPSAEQQVTLQFASYLGPLMAESQALQWAFDEINERSDGSVTIDPVWEGGMLAGPDILSGVSQGRADAGFLTMLYNPAELRISQLGTVPFFTEDRGAAGAAFEGLYESNDAFRAEWDATGVVPMYFTGNPIAVMGTTDPAERVADIENVSIRAAAYSANALEIAGANAVSLASPEIYESMQRGVIDGWTSQIFDMVPVQSLQEVTNHIVEPGIGVYTINAFIIGDRAWSQLSAEQQAIIDEVAAEVPGKLDEILAGVEDAACDATLEAGVDVSIWDDAAKAEWRDMIGDDILDEWRTTVEASGADADAILTQYESLLEEHATEQTSGVERCAARG</sequence>
<dbReference type="GO" id="GO:0055085">
    <property type="term" value="P:transmembrane transport"/>
    <property type="evidence" value="ECO:0007669"/>
    <property type="project" value="InterPro"/>
</dbReference>
<dbReference type="PANTHER" id="PTHR33376">
    <property type="match status" value="1"/>
</dbReference>
<evidence type="ECO:0000256" key="2">
    <source>
        <dbReference type="SAM" id="SignalP"/>
    </source>
</evidence>
<evidence type="ECO:0000313" key="4">
    <source>
        <dbReference type="Proteomes" id="UP000199649"/>
    </source>
</evidence>
<dbReference type="InterPro" id="IPR018389">
    <property type="entry name" value="DctP_fam"/>
</dbReference>
<protein>
    <submittedName>
        <fullName evidence="3">TRAP-type C4-dicarboxylate transport system, substrate-binding protein</fullName>
    </submittedName>
</protein>
<dbReference type="NCBIfam" id="NF037995">
    <property type="entry name" value="TRAP_S1"/>
    <property type="match status" value="1"/>
</dbReference>
<reference evidence="4" key="1">
    <citation type="submission" date="2016-10" db="EMBL/GenBank/DDBJ databases">
        <authorList>
            <person name="Varghese N."/>
            <person name="Submissions S."/>
        </authorList>
    </citation>
    <scope>NUCLEOTIDE SEQUENCE [LARGE SCALE GENOMIC DNA]</scope>
    <source>
        <strain evidence="4">DSM 22965</strain>
    </source>
</reference>
<feature type="chain" id="PRO_5038901474" evidence="2">
    <location>
        <begin position="24"/>
        <end position="364"/>
    </location>
</feature>